<sequence length="506" mass="58253">MPCLCSPYGYRVFPDPRGGFQNLHIFLIKFSMKFAPIFRRICQRRPYFRGYSTGAASDVIEDTKLLPSAAFLKEVQKRHLSDKLGRLIAEIEIIRDISHEVPLTLSDSQWDLLLHMRSFDDRHEYIRSAFFKEVSKDRNNQENSKQAFEQSAFLAEKQRRYENGEIVYGRGFYDYLDLRGRDFRAQADALYGARLLAQERVDEKMPQIIVDCRYLGRCSERWTSSFVGQVKTLYDQNWFSPKPFTLSIANLLMDDYVARLVRKSWYFALGVPSCQTAILDSEFPEIGLAEFEDLDDLLPGNSGDLKHPLAPRITSRGVSNVLDPSIEPSEVAFISKRSNIYLDTDNLANFKAFVLSTNVESGPRHLSNCVAAGEDGFKAYRLPIEKYVKWMRGSKELPIPTVAAILRDVTTGDLDWRQALLKHIPAWHLSGEPLAKRERPAEVRMTGFVKAKKLEVLNQAIKDLNYRHISPNTSKTTPNRTRVHRYSREDRRQMRLESEHPSSSPQ</sequence>
<protein>
    <submittedName>
        <fullName evidence="7">SAM-dependent MTase TRM10-type domain-containing protein</fullName>
    </submittedName>
</protein>
<organism evidence="6 7">
    <name type="scientific">Panagrellus redivivus</name>
    <name type="common">Microworm</name>
    <dbReference type="NCBI Taxonomy" id="6233"/>
    <lineage>
        <taxon>Eukaryota</taxon>
        <taxon>Metazoa</taxon>
        <taxon>Ecdysozoa</taxon>
        <taxon>Nematoda</taxon>
        <taxon>Chromadorea</taxon>
        <taxon>Rhabditida</taxon>
        <taxon>Tylenchina</taxon>
        <taxon>Panagrolaimomorpha</taxon>
        <taxon>Panagrolaimoidea</taxon>
        <taxon>Panagrolaimidae</taxon>
        <taxon>Panagrellus</taxon>
    </lineage>
</organism>
<feature type="compositionally biased region" description="Polar residues" evidence="4">
    <location>
        <begin position="470"/>
        <end position="480"/>
    </location>
</feature>
<dbReference type="Proteomes" id="UP000492821">
    <property type="component" value="Unassembled WGS sequence"/>
</dbReference>
<dbReference type="PANTHER" id="PTHR13563:SF5">
    <property type="entry name" value="TRNA METHYLTRANSFERASE 10 HOMOLOG C"/>
    <property type="match status" value="1"/>
</dbReference>
<evidence type="ECO:0000313" key="6">
    <source>
        <dbReference type="Proteomes" id="UP000492821"/>
    </source>
</evidence>
<dbReference type="AlphaFoldDB" id="A0A7E4VUY1"/>
<name>A0A7E4VUY1_PANRE</name>
<evidence type="ECO:0000256" key="2">
    <source>
        <dbReference type="ARBA" id="ARBA00022679"/>
    </source>
</evidence>
<proteinExistence type="predicted"/>
<evidence type="ECO:0000313" key="7">
    <source>
        <dbReference type="WBParaSite" id="Pan_g3582.t1"/>
    </source>
</evidence>
<evidence type="ECO:0000256" key="1">
    <source>
        <dbReference type="ARBA" id="ARBA00022603"/>
    </source>
</evidence>
<dbReference type="GO" id="GO:0005739">
    <property type="term" value="C:mitochondrion"/>
    <property type="evidence" value="ECO:0007669"/>
    <property type="project" value="TreeGrafter"/>
</dbReference>
<dbReference type="GO" id="GO:0097745">
    <property type="term" value="P:mitochondrial tRNA 5'-end processing"/>
    <property type="evidence" value="ECO:0007669"/>
    <property type="project" value="TreeGrafter"/>
</dbReference>
<dbReference type="PROSITE" id="PS51675">
    <property type="entry name" value="SAM_MT_TRM10"/>
    <property type="match status" value="1"/>
</dbReference>
<dbReference type="InterPro" id="IPR038459">
    <property type="entry name" value="MT_TRM10-typ_sf"/>
</dbReference>
<keyword evidence="2" id="KW-0808">Transferase</keyword>
<dbReference type="InterPro" id="IPR007356">
    <property type="entry name" value="tRNA_m1G_MeTrfase_euk"/>
</dbReference>
<dbReference type="GO" id="GO:0000049">
    <property type="term" value="F:tRNA binding"/>
    <property type="evidence" value="ECO:0007669"/>
    <property type="project" value="TreeGrafter"/>
</dbReference>
<accession>A0A7E4VUY1</accession>
<dbReference type="GO" id="GO:0005654">
    <property type="term" value="C:nucleoplasm"/>
    <property type="evidence" value="ECO:0007669"/>
    <property type="project" value="TreeGrafter"/>
</dbReference>
<dbReference type="Gene3D" id="3.40.1280.30">
    <property type="match status" value="1"/>
</dbReference>
<feature type="compositionally biased region" description="Basic and acidic residues" evidence="4">
    <location>
        <begin position="486"/>
        <end position="500"/>
    </location>
</feature>
<keyword evidence="3" id="KW-0949">S-adenosyl-L-methionine</keyword>
<feature type="domain" description="SAM-dependent MTase TRM10-type" evidence="5">
    <location>
        <begin position="192"/>
        <end position="431"/>
    </location>
</feature>
<feature type="region of interest" description="Disordered" evidence="4">
    <location>
        <begin position="468"/>
        <end position="506"/>
    </location>
</feature>
<evidence type="ECO:0000259" key="5">
    <source>
        <dbReference type="PROSITE" id="PS51675"/>
    </source>
</evidence>
<reference evidence="7" key="2">
    <citation type="submission" date="2020-10" db="UniProtKB">
        <authorList>
            <consortium name="WormBaseParasite"/>
        </authorList>
    </citation>
    <scope>IDENTIFICATION</scope>
</reference>
<dbReference type="GO" id="GO:0008168">
    <property type="term" value="F:methyltransferase activity"/>
    <property type="evidence" value="ECO:0007669"/>
    <property type="project" value="UniProtKB-KW"/>
</dbReference>
<dbReference type="WBParaSite" id="Pan_g3582.t1">
    <property type="protein sequence ID" value="Pan_g3582.t1"/>
    <property type="gene ID" value="Pan_g3582"/>
</dbReference>
<dbReference type="GO" id="GO:0070131">
    <property type="term" value="P:positive regulation of mitochondrial translation"/>
    <property type="evidence" value="ECO:0007669"/>
    <property type="project" value="TreeGrafter"/>
</dbReference>
<dbReference type="InterPro" id="IPR028564">
    <property type="entry name" value="MT_TRM10-typ"/>
</dbReference>
<evidence type="ECO:0000256" key="4">
    <source>
        <dbReference type="SAM" id="MobiDB-lite"/>
    </source>
</evidence>
<dbReference type="GO" id="GO:0032259">
    <property type="term" value="P:methylation"/>
    <property type="evidence" value="ECO:0007669"/>
    <property type="project" value="UniProtKB-KW"/>
</dbReference>
<keyword evidence="1" id="KW-0489">Methyltransferase</keyword>
<dbReference type="PANTHER" id="PTHR13563">
    <property type="entry name" value="TRNA (GUANINE-9-) METHYLTRANSFERASE"/>
    <property type="match status" value="1"/>
</dbReference>
<keyword evidence="6" id="KW-1185">Reference proteome</keyword>
<evidence type="ECO:0000256" key="3">
    <source>
        <dbReference type="ARBA" id="ARBA00022691"/>
    </source>
</evidence>
<reference evidence="6" key="1">
    <citation type="journal article" date="2013" name="Genetics">
        <title>The draft genome and transcriptome of Panagrellus redivivus are shaped by the harsh demands of a free-living lifestyle.</title>
        <authorList>
            <person name="Srinivasan J."/>
            <person name="Dillman A.R."/>
            <person name="Macchietto M.G."/>
            <person name="Heikkinen L."/>
            <person name="Lakso M."/>
            <person name="Fracchia K.M."/>
            <person name="Antoshechkin I."/>
            <person name="Mortazavi A."/>
            <person name="Wong G."/>
            <person name="Sternberg P.W."/>
        </authorList>
    </citation>
    <scope>NUCLEOTIDE SEQUENCE [LARGE SCALE GENOMIC DNA]</scope>
    <source>
        <strain evidence="6">MT8872</strain>
    </source>
</reference>